<proteinExistence type="predicted"/>
<evidence type="ECO:0000313" key="2">
    <source>
        <dbReference type="Proteomes" id="UP000012164"/>
    </source>
</evidence>
<dbReference type="AlphaFoldDB" id="A0A0F6IAD2"/>
<reference evidence="1 2" key="1">
    <citation type="submission" date="2013-01" db="EMBL/GenBank/DDBJ databases">
        <authorList>
            <person name="Harkins D.M."/>
            <person name="Durkin A.S."/>
            <person name="Brinkac L.M."/>
            <person name="Haft D.H."/>
            <person name="Selengut J.D."/>
            <person name="Sanka R."/>
            <person name="DePew J."/>
            <person name="Purushe J."/>
            <person name="Peacock S.J."/>
            <person name="Thaipadungpanit J."/>
            <person name="Wuthiekanun V.W."/>
            <person name="Day N.P."/>
            <person name="Vinetz J.M."/>
            <person name="Sutton G.G."/>
            <person name="Nierman W.C."/>
            <person name="Fouts D.E."/>
        </authorList>
    </citation>
    <scope>NUCLEOTIDE SEQUENCE [LARGE SCALE GENOMIC DNA]</scope>
    <source>
        <strain evidence="1 2">FPW1039</strain>
    </source>
</reference>
<accession>A0A0F6IAD2</accession>
<protein>
    <submittedName>
        <fullName evidence="1">PF07600 family protein</fullName>
    </submittedName>
</protein>
<gene>
    <name evidence="1" type="ORF">LEP1GSC079_4342</name>
</gene>
<dbReference type="Pfam" id="PF07600">
    <property type="entry name" value="DUF1564"/>
    <property type="match status" value="1"/>
</dbReference>
<dbReference type="EMBL" id="AKWR02000190">
    <property type="protein sequence ID" value="EMJ35007.1"/>
    <property type="molecule type" value="Genomic_DNA"/>
</dbReference>
<dbReference type="InterPro" id="IPR011458">
    <property type="entry name" value="DUF1564"/>
</dbReference>
<evidence type="ECO:0000313" key="1">
    <source>
        <dbReference type="EMBL" id="EMJ35007.1"/>
    </source>
</evidence>
<name>A0A0F6IAD2_LEPIR</name>
<dbReference type="Proteomes" id="UP000012164">
    <property type="component" value="Unassembled WGS sequence"/>
</dbReference>
<sequence>MEEPFPNMDILLLDDDQKIQSTLVESFVGTDSLLVPDVYWNRLNFQERKALTKKLPLLLRKYSKQIASMKRLHNRAGKIKYNRSVGKMKKFSIRVNTGVWATLGVLAAAHGVSRCYLFNYMLWLEDFGIGGSTVETLNQGVPSLHWTYSMTWTLNRRQNLISRELKFEPNPMTDKYPYYLQKLDS</sequence>
<organism evidence="1 2">
    <name type="scientific">Leptospira interrogans str. FPW1039</name>
    <dbReference type="NCBI Taxonomy" id="1193040"/>
    <lineage>
        <taxon>Bacteria</taxon>
        <taxon>Pseudomonadati</taxon>
        <taxon>Spirochaetota</taxon>
        <taxon>Spirochaetia</taxon>
        <taxon>Leptospirales</taxon>
        <taxon>Leptospiraceae</taxon>
        <taxon>Leptospira</taxon>
    </lineage>
</organism>
<comment type="caution">
    <text evidence="1">The sequence shown here is derived from an EMBL/GenBank/DDBJ whole genome shotgun (WGS) entry which is preliminary data.</text>
</comment>